<dbReference type="PANTHER" id="PTHR37024">
    <property type="entry name" value="TYPE VI SECRETION SYSTEM DUF2094 AND IMPA-RELATED DOMAIN PROTEIN"/>
    <property type="match status" value="1"/>
</dbReference>
<gene>
    <name evidence="2" type="ORF">EMLFYP7_00927</name>
</gene>
<feature type="domain" description="ImpA N-terminal" evidence="1">
    <location>
        <begin position="27"/>
        <end position="112"/>
    </location>
</feature>
<reference evidence="2" key="1">
    <citation type="submission" date="2019-11" db="EMBL/GenBank/DDBJ databases">
        <authorList>
            <person name="Feng L."/>
        </authorList>
    </citation>
    <scope>NUCLEOTIDE SEQUENCE</scope>
    <source>
        <strain evidence="2">EMassiliensisLFYP7</strain>
    </source>
</reference>
<dbReference type="InterPro" id="IPR010657">
    <property type="entry name" value="ImpA_N"/>
</dbReference>
<protein>
    <recommendedName>
        <fullName evidence="1">ImpA N-terminal domain-containing protein</fullName>
    </recommendedName>
</protein>
<evidence type="ECO:0000259" key="1">
    <source>
        <dbReference type="Pfam" id="PF06812"/>
    </source>
</evidence>
<sequence length="465" mass="51926">MDGLQHHPWRKILLSDIRDIAIPVDEESAEWEALDAAVATIGTVSHSQINMDDVRHNALILLGKTKDLRVLAHLLRTLQHGKKPQDVTLALLLFADYCEHFWHSAAPQARAKSRLLKQILIRFGQAQEAFNLSSTAIERELALDCLRRIREALAEHQESIESIDQLYAGYSKKEENQAGEVVSSTRREDAVQIARAPAEYLASEAKVPAVAPTPGVAINTASEIEWKRTLLKVAEILCERIPQDPIGFRLRRHAIFASLTEPLNREGKTDLAPFPADRESDIKAGITHASVGEWIQVENILTSTPFWLEGHFISARIALQQNYSAVACAIKDELLALLQRLPMLRNFRYSDDSAFMSDEMKAWLDGRGSGASTFNAADESSSVLQCFSEQGLEAALALLNEKPIDNDLRGHYHQLKCSVQLLAEAGYKTLAVRQAESLWSACKTLTLEQWEPSFFEDLSALQNTK</sequence>
<evidence type="ECO:0000313" key="2">
    <source>
        <dbReference type="EMBL" id="VYT91124.1"/>
    </source>
</evidence>
<proteinExistence type="predicted"/>
<accession>A0A6N3AFX7</accession>
<dbReference type="Pfam" id="PF16989">
    <property type="entry name" value="T6SS_VasJ"/>
    <property type="match status" value="1"/>
</dbReference>
<name>A0A6N3AFX7_9ENTR</name>
<dbReference type="Pfam" id="PF06812">
    <property type="entry name" value="ImpA_N"/>
    <property type="match status" value="1"/>
</dbReference>
<organism evidence="2">
    <name type="scientific">Phytobacter massiliensis</name>
    <dbReference type="NCBI Taxonomy" id="1485952"/>
    <lineage>
        <taxon>Bacteria</taxon>
        <taxon>Pseudomonadati</taxon>
        <taxon>Pseudomonadota</taxon>
        <taxon>Gammaproteobacteria</taxon>
        <taxon>Enterobacterales</taxon>
        <taxon>Enterobacteriaceae</taxon>
        <taxon>Phytobacter</taxon>
    </lineage>
</organism>
<dbReference type="AlphaFoldDB" id="A0A6N3AFX7"/>
<dbReference type="PANTHER" id="PTHR37024:SF3">
    <property type="entry name" value="TYPE VI SECRETION SYSTEM PROTEIN TSSA"/>
    <property type="match status" value="1"/>
</dbReference>
<dbReference type="EMBL" id="CACRTZ010000004">
    <property type="protein sequence ID" value="VYT91124.1"/>
    <property type="molecule type" value="Genomic_DNA"/>
</dbReference>
<dbReference type="NCBIfam" id="TIGR03362">
    <property type="entry name" value="VI_chp_7"/>
    <property type="match status" value="1"/>
</dbReference>
<dbReference type="InterPro" id="IPR017739">
    <property type="entry name" value="T6SS-assoc_VCA0119"/>
</dbReference>
<dbReference type="RefSeq" id="WP_156565002.1">
    <property type="nucleotide sequence ID" value="NZ_CACRTZ010000004.1"/>
</dbReference>